<dbReference type="Pfam" id="PF01292">
    <property type="entry name" value="Ni_hydr_CYTB"/>
    <property type="match status" value="1"/>
</dbReference>
<evidence type="ECO:0000259" key="8">
    <source>
        <dbReference type="Pfam" id="PF01292"/>
    </source>
</evidence>
<dbReference type="InterPro" id="IPR000572">
    <property type="entry name" value="OxRdtase_Mopterin-bd_dom"/>
</dbReference>
<feature type="domain" description="Cytochrome b561 bacterial/Ni-hydrogenase" evidence="8">
    <location>
        <begin position="30"/>
        <end position="255"/>
    </location>
</feature>
<dbReference type="GO" id="GO:0009055">
    <property type="term" value="F:electron transfer activity"/>
    <property type="evidence" value="ECO:0007669"/>
    <property type="project" value="InterPro"/>
</dbReference>
<evidence type="ECO:0000313" key="10">
    <source>
        <dbReference type="Proteomes" id="UP000051269"/>
    </source>
</evidence>
<dbReference type="SUPFAM" id="SSF56524">
    <property type="entry name" value="Oxidoreductase molybdopterin-binding domain"/>
    <property type="match status" value="1"/>
</dbReference>
<feature type="domain" description="Oxidoreductase molybdopterin-binding" evidence="7">
    <location>
        <begin position="349"/>
        <end position="421"/>
    </location>
</feature>
<dbReference type="SUPFAM" id="SSF81342">
    <property type="entry name" value="Transmembrane di-heme cytochromes"/>
    <property type="match status" value="1"/>
</dbReference>
<sequence>RFLRTFPAVQQFIATYPGTGSFAPPLPDGFPLWLRTCHWINFFLLLFMIRSGIQILADHPRLYLNPHCTPGSEWLRLLGPAPLDREYHAKEDTVSLPGWLGLPGIRHSIGLARWWHFVFDTLWLANGILVYVLLFSTGQWRRIVPVSLDVIPHTLSTALQYLSLDFPPPSGWLQYNGLQLLAYFTTVFIASPLALITGVMQSPAIAARLHLATGFLNRQVGRSLHFLVLGYFLLFIIGHVVMVFATDALNNLNHMTLGTNDRSWAGFLVFALILAFTTIAWLLATPLTLKYPRKVQHIGRWVIGGILDRIEKLRPVANYSEKDISPYFWVNGTAPVSDEYKSHLAEGFRNYQLNVGGLIEKPLQLTLAQLRALPKQEQITSNYCIQGWTGVAKWGGVRLKDIMALVRPMPNARYVVFFSFAHGSEKGR</sequence>
<dbReference type="InterPro" id="IPR036374">
    <property type="entry name" value="OxRdtase_Mopterin-bd_sf"/>
</dbReference>
<protein>
    <submittedName>
        <fullName evidence="9">Oxidoreductase</fullName>
    </submittedName>
</protein>
<feature type="non-terminal residue" evidence="9">
    <location>
        <position position="1"/>
    </location>
</feature>
<feature type="transmembrane region" description="Helical" evidence="6">
    <location>
        <begin position="114"/>
        <end position="134"/>
    </location>
</feature>
<keyword evidence="3 6" id="KW-0812">Transmembrane</keyword>
<evidence type="ECO:0000256" key="5">
    <source>
        <dbReference type="ARBA" id="ARBA00023136"/>
    </source>
</evidence>
<reference evidence="9 10" key="1">
    <citation type="submission" date="2015-10" db="EMBL/GenBank/DDBJ databases">
        <title>Metagenome-Assembled Genomes uncover a global brackish microbiome.</title>
        <authorList>
            <person name="Hugerth L.W."/>
            <person name="Larsson J."/>
            <person name="Alneberg J."/>
            <person name="Lindh M.V."/>
            <person name="Legrand C."/>
            <person name="Pinhassi J."/>
            <person name="Andersson A.F."/>
        </authorList>
    </citation>
    <scope>NUCLEOTIDE SEQUENCE [LARGE SCALE GENOMIC DNA]</scope>
    <source>
        <strain evidence="9">BACL18 MAG-120507-bin52</strain>
    </source>
</reference>
<evidence type="ECO:0000256" key="4">
    <source>
        <dbReference type="ARBA" id="ARBA00022989"/>
    </source>
</evidence>
<dbReference type="Pfam" id="PF00174">
    <property type="entry name" value="Oxidored_molyb"/>
    <property type="match status" value="1"/>
</dbReference>
<dbReference type="AlphaFoldDB" id="A0A0R2RB02"/>
<dbReference type="GO" id="GO:0005886">
    <property type="term" value="C:plasma membrane"/>
    <property type="evidence" value="ECO:0007669"/>
    <property type="project" value="UniProtKB-SubCell"/>
</dbReference>
<dbReference type="InterPro" id="IPR011577">
    <property type="entry name" value="Cyt_b561_bac/Ni-Hgenase"/>
</dbReference>
<evidence type="ECO:0000256" key="2">
    <source>
        <dbReference type="ARBA" id="ARBA00022475"/>
    </source>
</evidence>
<dbReference type="PANTHER" id="PTHR30485">
    <property type="entry name" value="NI/FE-HYDROGENASE 1 B-TYPE CYTOCHROME SUBUNIT"/>
    <property type="match status" value="1"/>
</dbReference>
<organism evidence="9 10">
    <name type="scientific">Verrucomicrobia subdivision 6 bacterium BACL9 MAG-120507-bin52</name>
    <dbReference type="NCBI Taxonomy" id="1655590"/>
    <lineage>
        <taxon>Bacteria</taxon>
        <taxon>Pseudomonadati</taxon>
        <taxon>Verrucomicrobiota</taxon>
        <taxon>Verrucomicrobiia</taxon>
        <taxon>Verrucomicrobiales</taxon>
        <taxon>Verrucomicrobia subdivision 6</taxon>
    </lineage>
</organism>
<evidence type="ECO:0000256" key="3">
    <source>
        <dbReference type="ARBA" id="ARBA00022692"/>
    </source>
</evidence>
<proteinExistence type="predicted"/>
<feature type="transmembrane region" description="Helical" evidence="6">
    <location>
        <begin position="224"/>
        <end position="244"/>
    </location>
</feature>
<dbReference type="InterPro" id="IPR051542">
    <property type="entry name" value="Hydrogenase_cytochrome"/>
</dbReference>
<evidence type="ECO:0000259" key="7">
    <source>
        <dbReference type="Pfam" id="PF00174"/>
    </source>
</evidence>
<gene>
    <name evidence="9" type="ORF">ABR82_07140</name>
</gene>
<evidence type="ECO:0000313" key="9">
    <source>
        <dbReference type="EMBL" id="KRO59636.1"/>
    </source>
</evidence>
<dbReference type="PANTHER" id="PTHR30485:SF1">
    <property type="entry name" value="CYTOCHROME YDHU-RELATED"/>
    <property type="match status" value="1"/>
</dbReference>
<keyword evidence="2" id="KW-1003">Cell membrane</keyword>
<feature type="non-terminal residue" evidence="9">
    <location>
        <position position="428"/>
    </location>
</feature>
<dbReference type="Gene3D" id="1.20.950.20">
    <property type="entry name" value="Transmembrane di-heme cytochromes, Chain C"/>
    <property type="match status" value="1"/>
</dbReference>
<evidence type="ECO:0000256" key="1">
    <source>
        <dbReference type="ARBA" id="ARBA00004651"/>
    </source>
</evidence>
<dbReference type="EMBL" id="LIBO01000379">
    <property type="protein sequence ID" value="KRO59636.1"/>
    <property type="molecule type" value="Genomic_DNA"/>
</dbReference>
<comment type="caution">
    <text evidence="9">The sequence shown here is derived from an EMBL/GenBank/DDBJ whole genome shotgun (WGS) entry which is preliminary data.</text>
</comment>
<dbReference type="Proteomes" id="UP000051269">
    <property type="component" value="Unassembled WGS sequence"/>
</dbReference>
<comment type="subcellular location">
    <subcellularLocation>
        <location evidence="1">Cell membrane</location>
        <topology evidence="1">Multi-pass membrane protein</topology>
    </subcellularLocation>
</comment>
<dbReference type="GO" id="GO:0022904">
    <property type="term" value="P:respiratory electron transport chain"/>
    <property type="evidence" value="ECO:0007669"/>
    <property type="project" value="InterPro"/>
</dbReference>
<feature type="transmembrane region" description="Helical" evidence="6">
    <location>
        <begin position="264"/>
        <end position="284"/>
    </location>
</feature>
<accession>A0A0R2RB02</accession>
<keyword evidence="5 6" id="KW-0472">Membrane</keyword>
<evidence type="ECO:0000256" key="6">
    <source>
        <dbReference type="SAM" id="Phobius"/>
    </source>
</evidence>
<keyword evidence="4 6" id="KW-1133">Transmembrane helix</keyword>
<dbReference type="InterPro" id="IPR016174">
    <property type="entry name" value="Di-haem_cyt_TM"/>
</dbReference>
<dbReference type="Gene3D" id="3.90.420.10">
    <property type="entry name" value="Oxidoreductase, molybdopterin-binding domain"/>
    <property type="match status" value="1"/>
</dbReference>
<name>A0A0R2RB02_9BACT</name>
<feature type="transmembrane region" description="Helical" evidence="6">
    <location>
        <begin position="180"/>
        <end position="200"/>
    </location>
</feature>
<dbReference type="GO" id="GO:0020037">
    <property type="term" value="F:heme binding"/>
    <property type="evidence" value="ECO:0007669"/>
    <property type="project" value="TreeGrafter"/>
</dbReference>